<dbReference type="GO" id="GO:0016301">
    <property type="term" value="F:kinase activity"/>
    <property type="evidence" value="ECO:0007669"/>
    <property type="project" value="UniProtKB-KW"/>
</dbReference>
<dbReference type="Gene3D" id="1.10.3090.10">
    <property type="entry name" value="cca-adding enzyme, domain 2"/>
    <property type="match status" value="1"/>
</dbReference>
<keyword evidence="1" id="KW-0808">Transferase</keyword>
<protein>
    <submittedName>
        <fullName evidence="1">Putative kinase</fullName>
    </submittedName>
</protein>
<dbReference type="InterPro" id="IPR027417">
    <property type="entry name" value="P-loop_NTPase"/>
</dbReference>
<dbReference type="EMBL" id="BK059120">
    <property type="protein sequence ID" value="DAE32272.1"/>
    <property type="molecule type" value="Genomic_DNA"/>
</dbReference>
<proteinExistence type="predicted"/>
<dbReference type="Pfam" id="PF13671">
    <property type="entry name" value="AAA_33"/>
    <property type="match status" value="1"/>
</dbReference>
<dbReference type="Gene3D" id="3.40.50.300">
    <property type="entry name" value="P-loop containing nucleotide triphosphate hydrolases"/>
    <property type="match status" value="1"/>
</dbReference>
<evidence type="ECO:0000313" key="1">
    <source>
        <dbReference type="EMBL" id="DAE32272.1"/>
    </source>
</evidence>
<reference evidence="1" key="1">
    <citation type="journal article" date="2021" name="Proc. Natl. Acad. Sci. U.S.A.">
        <title>A Catalog of Tens of Thousands of Viruses from Human Metagenomes Reveals Hidden Associations with Chronic Diseases.</title>
        <authorList>
            <person name="Tisza M.J."/>
            <person name="Buck C.B."/>
        </authorList>
    </citation>
    <scope>NUCLEOTIDE SEQUENCE</scope>
    <source>
        <strain evidence="1">CtviY17</strain>
    </source>
</reference>
<keyword evidence="1" id="KW-0418">Kinase</keyword>
<dbReference type="SUPFAM" id="SSF52540">
    <property type="entry name" value="P-loop containing nucleoside triphosphate hydrolases"/>
    <property type="match status" value="1"/>
</dbReference>
<sequence length="333" mass="38657">MSERKPRLTLLCGLSASGKSQYINTVSQDSGNEVITISTDGIRENICGRVEDQSKNKEVFQTFHSLIVKYLKNGIDVVAEATNITMKSRRSILNVIKGIDCEKVCVVIVKPIGECQKDNIDREHPVPGYVIDKQARKFQIPFLEEGWDEIKFVDHIHNKDKYNYRLESTWIPEIYNDFDQKNPYHMESLGKHMTDAYDFSKKIHNDYSVLVATKYHDMGKLYTQTFDENGVAHYYGHENIGAYMMLVYEVANQHSLFVNHNIGDIAFYINYHMLPFHWKPISKCDNKWIKIMGHKKYENLWSMHIADLVASKREKGLSEALKAKRGFDNEFDL</sequence>
<name>A0A8S5RLL9_9VIRU</name>
<accession>A0A8S5RLL9</accession>
<organism evidence="1">
    <name type="scientific">virus sp. ctviY17</name>
    <dbReference type="NCBI Taxonomy" id="2825828"/>
    <lineage>
        <taxon>Viruses</taxon>
    </lineage>
</organism>